<evidence type="ECO:0000259" key="5">
    <source>
        <dbReference type="PROSITE" id="PS50931"/>
    </source>
</evidence>
<dbReference type="PRINTS" id="PR00039">
    <property type="entry name" value="HTHLYSR"/>
</dbReference>
<evidence type="ECO:0000256" key="3">
    <source>
        <dbReference type="ARBA" id="ARBA00023125"/>
    </source>
</evidence>
<proteinExistence type="inferred from homology"/>
<dbReference type="Gene3D" id="1.10.10.10">
    <property type="entry name" value="Winged helix-like DNA-binding domain superfamily/Winged helix DNA-binding domain"/>
    <property type="match status" value="1"/>
</dbReference>
<keyword evidence="4" id="KW-0804">Transcription</keyword>
<feature type="domain" description="HTH lysR-type" evidence="5">
    <location>
        <begin position="6"/>
        <end position="63"/>
    </location>
</feature>
<comment type="similarity">
    <text evidence="1">Belongs to the LysR transcriptional regulatory family.</text>
</comment>
<dbReference type="PROSITE" id="PS50931">
    <property type="entry name" value="HTH_LYSR"/>
    <property type="match status" value="1"/>
</dbReference>
<evidence type="ECO:0000313" key="7">
    <source>
        <dbReference type="Proteomes" id="UP001242480"/>
    </source>
</evidence>
<evidence type="ECO:0000256" key="2">
    <source>
        <dbReference type="ARBA" id="ARBA00023015"/>
    </source>
</evidence>
<dbReference type="Gene3D" id="3.40.190.290">
    <property type="match status" value="1"/>
</dbReference>
<protein>
    <submittedName>
        <fullName evidence="6">DNA-binding transcriptional LysR family regulator</fullName>
    </submittedName>
</protein>
<gene>
    <name evidence="6" type="ORF">QO011_008083</name>
</gene>
<dbReference type="SUPFAM" id="SSF46785">
    <property type="entry name" value="Winged helix' DNA-binding domain"/>
    <property type="match status" value="1"/>
</dbReference>
<evidence type="ECO:0000313" key="6">
    <source>
        <dbReference type="EMBL" id="MDQ0475041.1"/>
    </source>
</evidence>
<sequence length="305" mass="32224">MSRSTPSWDLFGTFLAVMREGSLSAAARALGTAQPTVRRQVETLEHALGAVLFTRSPTGLVPTETARRTLPYAQEMAATAEAFVRSLDGPGGAGTGTVRLTCSEVVGIEVLPPILAALLARHPGLDIELVPTDRTEDLLRRDADIAVRMTQPTQAALVARSVGAIQVGFYAAPAYLADRPEPHGFADLADHVLIGDDRSGVIARGLAAVGLAGVRLHFAYRCDSNLAQLAAIRAGVGIGICQTALARRSGLTPVLPALRFPLPTWLVMHEDLRTVPRVRIVFDHLVEALGAYAAGRTGGHEPPAA</sequence>
<dbReference type="EMBL" id="JAUSVX010000029">
    <property type="protein sequence ID" value="MDQ0475041.1"/>
    <property type="molecule type" value="Genomic_DNA"/>
</dbReference>
<keyword evidence="3 6" id="KW-0238">DNA-binding</keyword>
<dbReference type="Pfam" id="PF00126">
    <property type="entry name" value="HTH_1"/>
    <property type="match status" value="1"/>
</dbReference>
<reference evidence="6 7" key="1">
    <citation type="submission" date="2023-07" db="EMBL/GenBank/DDBJ databases">
        <title>Genomic Encyclopedia of Type Strains, Phase IV (KMG-IV): sequencing the most valuable type-strain genomes for metagenomic binning, comparative biology and taxonomic classification.</title>
        <authorList>
            <person name="Goeker M."/>
        </authorList>
    </citation>
    <scope>NUCLEOTIDE SEQUENCE [LARGE SCALE GENOMIC DNA]</scope>
    <source>
        <strain evidence="6 7">DSM 19619</strain>
    </source>
</reference>
<dbReference type="Proteomes" id="UP001242480">
    <property type="component" value="Unassembled WGS sequence"/>
</dbReference>
<evidence type="ECO:0000256" key="1">
    <source>
        <dbReference type="ARBA" id="ARBA00009437"/>
    </source>
</evidence>
<dbReference type="InterPro" id="IPR005119">
    <property type="entry name" value="LysR_subst-bd"/>
</dbReference>
<name>A0ABU0JL69_9HYPH</name>
<dbReference type="InterPro" id="IPR036388">
    <property type="entry name" value="WH-like_DNA-bd_sf"/>
</dbReference>
<dbReference type="GO" id="GO:0003677">
    <property type="term" value="F:DNA binding"/>
    <property type="evidence" value="ECO:0007669"/>
    <property type="project" value="UniProtKB-KW"/>
</dbReference>
<dbReference type="InterPro" id="IPR000847">
    <property type="entry name" value="LysR_HTH_N"/>
</dbReference>
<organism evidence="6 7">
    <name type="scientific">Labrys wisconsinensis</name>
    <dbReference type="NCBI Taxonomy" id="425677"/>
    <lineage>
        <taxon>Bacteria</taxon>
        <taxon>Pseudomonadati</taxon>
        <taxon>Pseudomonadota</taxon>
        <taxon>Alphaproteobacteria</taxon>
        <taxon>Hyphomicrobiales</taxon>
        <taxon>Xanthobacteraceae</taxon>
        <taxon>Labrys</taxon>
    </lineage>
</organism>
<dbReference type="PANTHER" id="PTHR30537:SF3">
    <property type="entry name" value="TRANSCRIPTIONAL REGULATORY PROTEIN"/>
    <property type="match status" value="1"/>
</dbReference>
<dbReference type="SUPFAM" id="SSF53850">
    <property type="entry name" value="Periplasmic binding protein-like II"/>
    <property type="match status" value="1"/>
</dbReference>
<comment type="caution">
    <text evidence="6">The sequence shown here is derived from an EMBL/GenBank/DDBJ whole genome shotgun (WGS) entry which is preliminary data.</text>
</comment>
<keyword evidence="2" id="KW-0805">Transcription regulation</keyword>
<accession>A0ABU0JL69</accession>
<dbReference type="Pfam" id="PF03466">
    <property type="entry name" value="LysR_substrate"/>
    <property type="match status" value="1"/>
</dbReference>
<dbReference type="InterPro" id="IPR058163">
    <property type="entry name" value="LysR-type_TF_proteobact-type"/>
</dbReference>
<dbReference type="RefSeq" id="WP_307285682.1">
    <property type="nucleotide sequence ID" value="NZ_JAUSVX010000029.1"/>
</dbReference>
<dbReference type="InterPro" id="IPR036390">
    <property type="entry name" value="WH_DNA-bd_sf"/>
</dbReference>
<keyword evidence="7" id="KW-1185">Reference proteome</keyword>
<evidence type="ECO:0000256" key="4">
    <source>
        <dbReference type="ARBA" id="ARBA00023163"/>
    </source>
</evidence>
<dbReference type="PANTHER" id="PTHR30537">
    <property type="entry name" value="HTH-TYPE TRANSCRIPTIONAL REGULATOR"/>
    <property type="match status" value="1"/>
</dbReference>